<evidence type="ECO:0000256" key="1">
    <source>
        <dbReference type="ARBA" id="ARBA00007626"/>
    </source>
</evidence>
<dbReference type="PANTHER" id="PTHR47938:SF46">
    <property type="entry name" value="PENTACOTRIPEPTIDE-REPEAT REGION OF PRORP DOMAIN-CONTAINING PROTEIN"/>
    <property type="match status" value="1"/>
</dbReference>
<dbReference type="Pfam" id="PF13041">
    <property type="entry name" value="PPR_2"/>
    <property type="match status" value="5"/>
</dbReference>
<dbReference type="GO" id="GO:0003729">
    <property type="term" value="F:mRNA binding"/>
    <property type="evidence" value="ECO:0007669"/>
    <property type="project" value="TreeGrafter"/>
</dbReference>
<evidence type="ECO:0000313" key="4">
    <source>
        <dbReference type="EMBL" id="JAT41796.1"/>
    </source>
</evidence>
<feature type="repeat" description="PPR" evidence="3">
    <location>
        <begin position="585"/>
        <end position="619"/>
    </location>
</feature>
<evidence type="ECO:0000256" key="3">
    <source>
        <dbReference type="PROSITE-ProRule" id="PRU00708"/>
    </source>
</evidence>
<organism evidence="4">
    <name type="scientific">Anthurium amnicola</name>
    <dbReference type="NCBI Taxonomy" id="1678845"/>
    <lineage>
        <taxon>Eukaryota</taxon>
        <taxon>Viridiplantae</taxon>
        <taxon>Streptophyta</taxon>
        <taxon>Embryophyta</taxon>
        <taxon>Tracheophyta</taxon>
        <taxon>Spermatophyta</taxon>
        <taxon>Magnoliopsida</taxon>
        <taxon>Liliopsida</taxon>
        <taxon>Araceae</taxon>
        <taxon>Pothoideae</taxon>
        <taxon>Potheae</taxon>
        <taxon>Anthurium</taxon>
    </lineage>
</organism>
<protein>
    <submittedName>
        <fullName evidence="4">Pentatricopeptide repeat-containing protein At4g19890</fullName>
    </submittedName>
</protein>
<comment type="similarity">
    <text evidence="1">Belongs to the PPR family. P subfamily.</text>
</comment>
<feature type="repeat" description="PPR" evidence="3">
    <location>
        <begin position="515"/>
        <end position="549"/>
    </location>
</feature>
<feature type="repeat" description="PPR" evidence="3">
    <location>
        <begin position="304"/>
        <end position="338"/>
    </location>
</feature>
<dbReference type="PANTHER" id="PTHR47938">
    <property type="entry name" value="RESPIRATORY COMPLEX I CHAPERONE (CIA84), PUTATIVE (AFU_ORTHOLOGUE AFUA_2G06020)-RELATED"/>
    <property type="match status" value="1"/>
</dbReference>
<proteinExistence type="inferred from homology"/>
<dbReference type="InterPro" id="IPR011990">
    <property type="entry name" value="TPR-like_helical_dom_sf"/>
</dbReference>
<dbReference type="PROSITE" id="PS51375">
    <property type="entry name" value="PPR"/>
    <property type="match status" value="10"/>
</dbReference>
<feature type="repeat" description="PPR" evidence="3">
    <location>
        <begin position="339"/>
        <end position="374"/>
    </location>
</feature>
<accession>A0A1D1XHB8</accession>
<dbReference type="Pfam" id="PF12854">
    <property type="entry name" value="PPR_1"/>
    <property type="match status" value="1"/>
</dbReference>
<evidence type="ECO:0000256" key="2">
    <source>
        <dbReference type="ARBA" id="ARBA00022737"/>
    </source>
</evidence>
<dbReference type="EMBL" id="GDJX01026140">
    <property type="protein sequence ID" value="JAT41796.1"/>
    <property type="molecule type" value="Transcribed_RNA"/>
</dbReference>
<feature type="repeat" description="PPR" evidence="3">
    <location>
        <begin position="550"/>
        <end position="584"/>
    </location>
</feature>
<name>A0A1D1XHB8_9ARAE</name>
<dbReference type="SUPFAM" id="SSF81901">
    <property type="entry name" value="HCP-like"/>
    <property type="match status" value="1"/>
</dbReference>
<feature type="repeat" description="PPR" evidence="3">
    <location>
        <begin position="410"/>
        <end position="444"/>
    </location>
</feature>
<keyword evidence="2" id="KW-0677">Repeat</keyword>
<dbReference type="Gene3D" id="1.25.40.10">
    <property type="entry name" value="Tetratricopeptide repeat domain"/>
    <property type="match status" value="6"/>
</dbReference>
<dbReference type="Pfam" id="PF01535">
    <property type="entry name" value="PPR"/>
    <property type="match status" value="1"/>
</dbReference>
<dbReference type="InterPro" id="IPR002885">
    <property type="entry name" value="PPR_rpt"/>
</dbReference>
<feature type="repeat" description="PPR" evidence="3">
    <location>
        <begin position="236"/>
        <end position="270"/>
    </location>
</feature>
<feature type="repeat" description="PPR" evidence="3">
    <location>
        <begin position="445"/>
        <end position="479"/>
    </location>
</feature>
<gene>
    <name evidence="4" type="primary">At4g19890_1</name>
    <name evidence="4" type="ORF">g.112150</name>
</gene>
<feature type="repeat" description="PPR" evidence="3">
    <location>
        <begin position="375"/>
        <end position="409"/>
    </location>
</feature>
<reference evidence="4" key="1">
    <citation type="submission" date="2015-07" db="EMBL/GenBank/DDBJ databases">
        <title>Transcriptome Assembly of Anthurium amnicola.</title>
        <authorList>
            <person name="Suzuki J."/>
        </authorList>
    </citation>
    <scope>NUCLEOTIDE SEQUENCE</scope>
</reference>
<feature type="repeat" description="PPR" evidence="3">
    <location>
        <begin position="480"/>
        <end position="514"/>
    </location>
</feature>
<dbReference type="NCBIfam" id="TIGR00756">
    <property type="entry name" value="PPR"/>
    <property type="match status" value="10"/>
</dbReference>
<dbReference type="AlphaFoldDB" id="A0A1D1XHB8"/>
<sequence length="730" mass="81742">MLVLFRLISSSGAGLLRFLSLRCRPWHAQLTDKRARPFSTASPSSPDADHLAAGLLVDSHGGSVGGSGSTSYPAEGSSNAVGRIYTLVCQSHEVGDVRLRTAPLDGRDLKPEQAATVFAMLADREGSMVAMSFFYWAIAQVEFRHFLRLYITATCALLRRGNLDKAQEVMRSLVTSFAEVGRLKEAVDMVFEMRNQGLPLSVHTLNWILRVAVETAAIDLVEKLFEEMPMYGVPPDACSFRTMISACCRAGRLANLERLLREMLESGFPVDNVTCTVVIDSFYEMGYSGRVILEKMPDMGLTPNVINYSALINGLCKRGSVKQAFQMLEEMVRRGLKPNVFIHTTLIDGLCKIGWTEKAFRLFLKLVRSDNYKPNVCTYTAMIGGYCKEDKMGRAEMLLARMREQGLEPNTNTYTTLINGYCKSGDLVRAYELMNQMTREGWLPNVCTYNTVLNGLLIKGRVDDAHRLLRTCIRCGPQPDQITYTILINEFCKQGDTTRALDFFYLMDKVGCKPDIHTYTTLISLFCKQRRMEYSKCLFNETLKLGLVPTKQTFTSMISGYCRDGNVGLAMEVFEKMAKHKCVADSVTYGALVSGLCKESKLQEARALYDAMVDKGLCPCEVTRVTLAYEYCKKDETSNAMAILGRLDKKLWIRTTSILVRKLSSEGKLEQAALFFHKLLDKDHNADYITYAAFVNACYDNNKYSVASDLTERISSGIRNSGPKIIEDVS</sequence>